<reference evidence="2" key="1">
    <citation type="submission" date="2008-06" db="EMBL/GenBank/DDBJ databases">
        <title>Phylogeny and biogeography of Asian freshwater crabs of the family Gecarcinucidae (Brachyura: Potamoidea).</title>
        <authorList>
            <person name="Klaus S."/>
            <person name="Brandis D."/>
            <person name="Ng P.K.L."/>
            <person name="Yeo D.C.J."/>
            <person name="Schubart C.D."/>
        </authorList>
    </citation>
    <scope>NUCLEOTIDE SEQUENCE</scope>
</reference>
<feature type="non-terminal residue" evidence="2">
    <location>
        <position position="1"/>
    </location>
</feature>
<sequence>IDGREGAPEAAGDEGGSQVGARHRRSEEAAPLQAGNGGAAGDPALPEEHGAADQEAAVPAAGAGDRAGLQDGPAVPVVGGDGAAGGFGGLPGGSVRGHEPVRDPR</sequence>
<feature type="non-terminal residue" evidence="2">
    <location>
        <position position="105"/>
    </location>
</feature>
<accession>B8ZIA5</accession>
<gene>
    <name evidence="2" type="primary">hist3</name>
</gene>
<feature type="compositionally biased region" description="Basic and acidic residues" evidence="1">
    <location>
        <begin position="96"/>
        <end position="105"/>
    </location>
</feature>
<feature type="compositionally biased region" description="Low complexity" evidence="1">
    <location>
        <begin position="53"/>
        <end position="78"/>
    </location>
</feature>
<organism evidence="2">
    <name type="scientific">Stygothelphusa sp. ZRC 1999.8.0690</name>
    <dbReference type="NCBI Taxonomy" id="545685"/>
    <lineage>
        <taxon>Eukaryota</taxon>
        <taxon>Metazoa</taxon>
        <taxon>Ecdysozoa</taxon>
        <taxon>Arthropoda</taxon>
        <taxon>Crustacea</taxon>
        <taxon>Multicrustacea</taxon>
        <taxon>Malacostraca</taxon>
        <taxon>Eumalacostraca</taxon>
        <taxon>Eucarida</taxon>
        <taxon>Decapoda</taxon>
        <taxon>Pleocyemata</taxon>
        <taxon>Brachyura</taxon>
        <taxon>Eubrachyura</taxon>
        <taxon>Potamoidea</taxon>
        <taxon>Gecarcinucidae</taxon>
        <taxon>Stygothelphusa</taxon>
    </lineage>
</organism>
<dbReference type="AlphaFoldDB" id="B8ZIA5"/>
<feature type="region of interest" description="Disordered" evidence="1">
    <location>
        <begin position="1"/>
        <end position="105"/>
    </location>
</feature>
<evidence type="ECO:0000256" key="1">
    <source>
        <dbReference type="SAM" id="MobiDB-lite"/>
    </source>
</evidence>
<protein>
    <submittedName>
        <fullName evidence="2">Histone 3 protein</fullName>
    </submittedName>
</protein>
<feature type="compositionally biased region" description="Gly residues" evidence="1">
    <location>
        <begin position="79"/>
        <end position="95"/>
    </location>
</feature>
<proteinExistence type="predicted"/>
<name>B8ZIA5_9EUCA</name>
<dbReference type="EMBL" id="FM178944">
    <property type="protein sequence ID" value="CAQ77001.1"/>
    <property type="molecule type" value="Genomic_DNA"/>
</dbReference>
<evidence type="ECO:0000313" key="2">
    <source>
        <dbReference type="EMBL" id="CAQ77001.1"/>
    </source>
</evidence>